<dbReference type="InterPro" id="IPR036864">
    <property type="entry name" value="Zn2-C6_fun-type_DNA-bd_sf"/>
</dbReference>
<keyword evidence="6" id="KW-1185">Reference proteome</keyword>
<dbReference type="PANTHER" id="PTHR37534:SF49">
    <property type="entry name" value="LYSINE BIOSYNTHESIS REGULATORY PROTEIN LYS14"/>
    <property type="match status" value="1"/>
</dbReference>
<evidence type="ECO:0000256" key="3">
    <source>
        <dbReference type="SAM" id="MobiDB-lite"/>
    </source>
</evidence>
<sequence>MTSIPAEARGAGRSRIHPRRSRNGCLTCKRRKVRCNEERPHCYHCQRLNLECVWKNAGTVERTSPSTQDALSVDLCPAPAAVGTAMEMGVGWLSPSAAVADFAQPSATGPIEDFSLFQDLYLRDFGESIAPRQILQGQTHSTDPGGPSQSPPPLPLTDNTDVDEGLLLHAPPILDPVENGPIGASLRALLDGMATSSPMVRYSMAAFAAVQFHPTGGKIDYQQYYDKASNELEARFQISGESSVSSSELGFVLTTIFFLTYINLLTGRVDLANANLAKAHSALRTSSKGALGSLEQRIISWIRWSDARAALAGGEGLLINDTSGIFPSTPSTTSPSSDVTSPGPPSNSGSYEVVHGMLCQPGIAFFQEVQTITGRITRIAHVHRSRGSVDDETEVMAIAAEIRRDLSSLYDRRPALMDHAASGNIAGVLAEPLASAIVRSFQTYLANFYVCHIHLHRVAHRHLARPEAVTTAVRKIKEITHLMVSSDESIPVNMLWPLFLWGSEEDDQDECQWILETIRSLRHVATNANMAADVLQEIQRRQREAGTRVDIRSVCVELFNATFAII</sequence>
<dbReference type="GO" id="GO:0000976">
    <property type="term" value="F:transcription cis-regulatory region binding"/>
    <property type="evidence" value="ECO:0007669"/>
    <property type="project" value="TreeGrafter"/>
</dbReference>
<proteinExistence type="predicted"/>
<keyword evidence="2" id="KW-0539">Nucleus</keyword>
<feature type="compositionally biased region" description="Low complexity" evidence="3">
    <location>
        <begin position="327"/>
        <end position="341"/>
    </location>
</feature>
<dbReference type="Pfam" id="PF11951">
    <property type="entry name" value="Fungal_trans_2"/>
    <property type="match status" value="1"/>
</dbReference>
<dbReference type="Gene3D" id="4.10.240.10">
    <property type="entry name" value="Zn(2)-C6 fungal-type DNA-binding domain"/>
    <property type="match status" value="1"/>
</dbReference>
<feature type="domain" description="Zn(2)-C6 fungal-type" evidence="4">
    <location>
        <begin position="24"/>
        <end position="54"/>
    </location>
</feature>
<feature type="region of interest" description="Disordered" evidence="3">
    <location>
        <begin position="324"/>
        <end position="348"/>
    </location>
</feature>
<evidence type="ECO:0000313" key="6">
    <source>
        <dbReference type="Proteomes" id="UP001187682"/>
    </source>
</evidence>
<comment type="subcellular location">
    <subcellularLocation>
        <location evidence="1">Nucleus</location>
    </subcellularLocation>
</comment>
<reference evidence="5" key="1">
    <citation type="submission" date="2018-03" db="EMBL/GenBank/DDBJ databases">
        <authorList>
            <person name="Guldener U."/>
        </authorList>
    </citation>
    <scope>NUCLEOTIDE SEQUENCE</scope>
</reference>
<dbReference type="GO" id="GO:0005634">
    <property type="term" value="C:nucleus"/>
    <property type="evidence" value="ECO:0007669"/>
    <property type="project" value="UniProtKB-SubCell"/>
</dbReference>
<dbReference type="GO" id="GO:0000981">
    <property type="term" value="F:DNA-binding transcription factor activity, RNA polymerase II-specific"/>
    <property type="evidence" value="ECO:0007669"/>
    <property type="project" value="InterPro"/>
</dbReference>
<feature type="region of interest" description="Disordered" evidence="3">
    <location>
        <begin position="137"/>
        <end position="162"/>
    </location>
</feature>
<organism evidence="5 6">
    <name type="scientific">Cephalotrichum gorgonifer</name>
    <dbReference type="NCBI Taxonomy" id="2041049"/>
    <lineage>
        <taxon>Eukaryota</taxon>
        <taxon>Fungi</taxon>
        <taxon>Dikarya</taxon>
        <taxon>Ascomycota</taxon>
        <taxon>Pezizomycotina</taxon>
        <taxon>Sordariomycetes</taxon>
        <taxon>Hypocreomycetidae</taxon>
        <taxon>Microascales</taxon>
        <taxon>Microascaceae</taxon>
        <taxon>Cephalotrichum</taxon>
    </lineage>
</organism>
<dbReference type="AlphaFoldDB" id="A0AAE8MPK3"/>
<dbReference type="GO" id="GO:0008270">
    <property type="term" value="F:zinc ion binding"/>
    <property type="evidence" value="ECO:0007669"/>
    <property type="project" value="InterPro"/>
</dbReference>
<protein>
    <recommendedName>
        <fullName evidence="4">Zn(2)-C6 fungal-type domain-containing protein</fullName>
    </recommendedName>
</protein>
<dbReference type="SUPFAM" id="SSF57701">
    <property type="entry name" value="Zn2/Cys6 DNA-binding domain"/>
    <property type="match status" value="1"/>
</dbReference>
<dbReference type="PROSITE" id="PS00463">
    <property type="entry name" value="ZN2_CY6_FUNGAL_1"/>
    <property type="match status" value="1"/>
</dbReference>
<dbReference type="EMBL" id="ONZQ02000001">
    <property type="protein sequence ID" value="SPN96480.1"/>
    <property type="molecule type" value="Genomic_DNA"/>
</dbReference>
<name>A0AAE8MPK3_9PEZI</name>
<comment type="caution">
    <text evidence="5">The sequence shown here is derived from an EMBL/GenBank/DDBJ whole genome shotgun (WGS) entry which is preliminary data.</text>
</comment>
<dbReference type="SMART" id="SM00066">
    <property type="entry name" value="GAL4"/>
    <property type="match status" value="1"/>
</dbReference>
<accession>A0AAE8MPK3</accession>
<evidence type="ECO:0000256" key="1">
    <source>
        <dbReference type="ARBA" id="ARBA00004123"/>
    </source>
</evidence>
<evidence type="ECO:0000256" key="2">
    <source>
        <dbReference type="ARBA" id="ARBA00023242"/>
    </source>
</evidence>
<dbReference type="CDD" id="cd00067">
    <property type="entry name" value="GAL4"/>
    <property type="match status" value="1"/>
</dbReference>
<dbReference type="GO" id="GO:0045944">
    <property type="term" value="P:positive regulation of transcription by RNA polymerase II"/>
    <property type="evidence" value="ECO:0007669"/>
    <property type="project" value="TreeGrafter"/>
</dbReference>
<dbReference type="PANTHER" id="PTHR37534">
    <property type="entry name" value="TRANSCRIPTIONAL ACTIVATOR PROTEIN UGA3"/>
    <property type="match status" value="1"/>
</dbReference>
<dbReference type="Proteomes" id="UP001187682">
    <property type="component" value="Unassembled WGS sequence"/>
</dbReference>
<dbReference type="Pfam" id="PF00172">
    <property type="entry name" value="Zn_clus"/>
    <property type="match status" value="1"/>
</dbReference>
<dbReference type="InterPro" id="IPR021858">
    <property type="entry name" value="Fun_TF"/>
</dbReference>
<dbReference type="InterPro" id="IPR001138">
    <property type="entry name" value="Zn2Cys6_DnaBD"/>
</dbReference>
<dbReference type="PROSITE" id="PS50048">
    <property type="entry name" value="ZN2_CY6_FUNGAL_2"/>
    <property type="match status" value="1"/>
</dbReference>
<evidence type="ECO:0000259" key="4">
    <source>
        <dbReference type="PROSITE" id="PS50048"/>
    </source>
</evidence>
<evidence type="ECO:0000313" key="5">
    <source>
        <dbReference type="EMBL" id="SPN96480.1"/>
    </source>
</evidence>
<gene>
    <name evidence="5" type="ORF">DNG_00008</name>
</gene>